<dbReference type="Proteomes" id="UP000807353">
    <property type="component" value="Unassembled WGS sequence"/>
</dbReference>
<gene>
    <name evidence="3" type="ORF">BDZ94DRAFT_1322699</name>
</gene>
<feature type="transmembrane region" description="Helical" evidence="1">
    <location>
        <begin position="52"/>
        <end position="77"/>
    </location>
</feature>
<organism evidence="3 4">
    <name type="scientific">Collybia nuda</name>
    <dbReference type="NCBI Taxonomy" id="64659"/>
    <lineage>
        <taxon>Eukaryota</taxon>
        <taxon>Fungi</taxon>
        <taxon>Dikarya</taxon>
        <taxon>Basidiomycota</taxon>
        <taxon>Agaricomycotina</taxon>
        <taxon>Agaricomycetes</taxon>
        <taxon>Agaricomycetidae</taxon>
        <taxon>Agaricales</taxon>
        <taxon>Tricholomatineae</taxon>
        <taxon>Clitocybaceae</taxon>
        <taxon>Collybia</taxon>
    </lineage>
</organism>
<evidence type="ECO:0000313" key="4">
    <source>
        <dbReference type="Proteomes" id="UP000807353"/>
    </source>
</evidence>
<reference evidence="3" key="1">
    <citation type="submission" date="2020-11" db="EMBL/GenBank/DDBJ databases">
        <authorList>
            <consortium name="DOE Joint Genome Institute"/>
            <person name="Ahrendt S."/>
            <person name="Riley R."/>
            <person name="Andreopoulos W."/>
            <person name="Labutti K."/>
            <person name="Pangilinan J."/>
            <person name="Ruiz-Duenas F.J."/>
            <person name="Barrasa J.M."/>
            <person name="Sanchez-Garcia M."/>
            <person name="Camarero S."/>
            <person name="Miyauchi S."/>
            <person name="Serrano A."/>
            <person name="Linde D."/>
            <person name="Babiker R."/>
            <person name="Drula E."/>
            <person name="Ayuso-Fernandez I."/>
            <person name="Pacheco R."/>
            <person name="Padilla G."/>
            <person name="Ferreira P."/>
            <person name="Barriuso J."/>
            <person name="Kellner H."/>
            <person name="Castanera R."/>
            <person name="Alfaro M."/>
            <person name="Ramirez L."/>
            <person name="Pisabarro A.G."/>
            <person name="Kuo A."/>
            <person name="Tritt A."/>
            <person name="Lipzen A."/>
            <person name="He G."/>
            <person name="Yan M."/>
            <person name="Ng V."/>
            <person name="Cullen D."/>
            <person name="Martin F."/>
            <person name="Rosso M.-N."/>
            <person name="Henrissat B."/>
            <person name="Hibbett D."/>
            <person name="Martinez A.T."/>
            <person name="Grigoriev I.V."/>
        </authorList>
    </citation>
    <scope>NUCLEOTIDE SEQUENCE</scope>
    <source>
        <strain evidence="3">CBS 247.69</strain>
    </source>
</reference>
<sequence>MSEAFSSSIIALGYDLFSIKLYWVACSALWVYDYFLTLDDEIRYAWKGRKTLVFWLFILNRYLAPCFIIITLVAYFADSFT</sequence>
<keyword evidence="1" id="KW-1133">Transmembrane helix</keyword>
<evidence type="ECO:0000313" key="3">
    <source>
        <dbReference type="EMBL" id="KAF9462323.1"/>
    </source>
</evidence>
<accession>A0A9P6CIZ4</accession>
<evidence type="ECO:0000256" key="1">
    <source>
        <dbReference type="SAM" id="Phobius"/>
    </source>
</evidence>
<feature type="transmembrane region" description="Helical" evidence="1">
    <location>
        <begin position="12"/>
        <end position="32"/>
    </location>
</feature>
<keyword evidence="4" id="KW-1185">Reference proteome</keyword>
<dbReference type="EMBL" id="MU150273">
    <property type="protein sequence ID" value="KAF9462323.1"/>
    <property type="molecule type" value="Genomic_DNA"/>
</dbReference>
<protein>
    <recommendedName>
        <fullName evidence="2">DUF6533 domain-containing protein</fullName>
    </recommendedName>
</protein>
<keyword evidence="1" id="KW-0472">Membrane</keyword>
<dbReference type="InterPro" id="IPR045340">
    <property type="entry name" value="DUF6533"/>
</dbReference>
<keyword evidence="1" id="KW-0812">Transmembrane</keyword>
<feature type="domain" description="DUF6533" evidence="2">
    <location>
        <begin position="24"/>
        <end position="65"/>
    </location>
</feature>
<evidence type="ECO:0000259" key="2">
    <source>
        <dbReference type="Pfam" id="PF20151"/>
    </source>
</evidence>
<dbReference type="Pfam" id="PF20151">
    <property type="entry name" value="DUF6533"/>
    <property type="match status" value="1"/>
</dbReference>
<comment type="caution">
    <text evidence="3">The sequence shown here is derived from an EMBL/GenBank/DDBJ whole genome shotgun (WGS) entry which is preliminary data.</text>
</comment>
<dbReference type="OrthoDB" id="3193253at2759"/>
<feature type="non-terminal residue" evidence="3">
    <location>
        <position position="81"/>
    </location>
</feature>
<dbReference type="AlphaFoldDB" id="A0A9P6CIZ4"/>
<proteinExistence type="predicted"/>
<name>A0A9P6CIZ4_9AGAR</name>